<evidence type="ECO:0000313" key="2">
    <source>
        <dbReference type="EMBL" id="KAF6172122.1"/>
    </source>
</evidence>
<keyword evidence="3" id="KW-1185">Reference proteome</keyword>
<evidence type="ECO:0000259" key="1">
    <source>
        <dbReference type="Pfam" id="PF03372"/>
    </source>
</evidence>
<dbReference type="Proteomes" id="UP000541444">
    <property type="component" value="Unassembled WGS sequence"/>
</dbReference>
<dbReference type="Pfam" id="PF03372">
    <property type="entry name" value="Exo_endo_phos"/>
    <property type="match status" value="1"/>
</dbReference>
<proteinExistence type="predicted"/>
<dbReference type="EMBL" id="JACGCM010000445">
    <property type="protein sequence ID" value="KAF6172122.1"/>
    <property type="molecule type" value="Genomic_DNA"/>
</dbReference>
<protein>
    <recommendedName>
        <fullName evidence="1">Endonuclease/exonuclease/phosphatase domain-containing protein</fullName>
    </recommendedName>
</protein>
<evidence type="ECO:0000313" key="3">
    <source>
        <dbReference type="Proteomes" id="UP000541444"/>
    </source>
</evidence>
<accession>A0A7J7NYQ5</accession>
<dbReference type="AlphaFoldDB" id="A0A7J7NYQ5"/>
<organism evidence="2 3">
    <name type="scientific">Kingdonia uniflora</name>
    <dbReference type="NCBI Taxonomy" id="39325"/>
    <lineage>
        <taxon>Eukaryota</taxon>
        <taxon>Viridiplantae</taxon>
        <taxon>Streptophyta</taxon>
        <taxon>Embryophyta</taxon>
        <taxon>Tracheophyta</taxon>
        <taxon>Spermatophyta</taxon>
        <taxon>Magnoliopsida</taxon>
        <taxon>Ranunculales</taxon>
        <taxon>Circaeasteraceae</taxon>
        <taxon>Kingdonia</taxon>
    </lineage>
</organism>
<dbReference type="InterPro" id="IPR036691">
    <property type="entry name" value="Endo/exonu/phosph_ase_sf"/>
</dbReference>
<gene>
    <name evidence="2" type="ORF">GIB67_029540</name>
</gene>
<feature type="domain" description="Endonuclease/exonuclease/phosphatase" evidence="1">
    <location>
        <begin position="6"/>
        <end position="161"/>
    </location>
</feature>
<dbReference type="PANTHER" id="PTHR33116:SF78">
    <property type="entry name" value="OS12G0587133 PROTEIN"/>
    <property type="match status" value="1"/>
</dbReference>
<dbReference type="SUPFAM" id="SSF56219">
    <property type="entry name" value="DNase I-like"/>
    <property type="match status" value="1"/>
</dbReference>
<name>A0A7J7NYQ5_9MAGN</name>
<dbReference type="InterPro" id="IPR005135">
    <property type="entry name" value="Endo/exonuclease/phosphatase"/>
</dbReference>
<dbReference type="PANTHER" id="PTHR33116">
    <property type="entry name" value="REVERSE TRANSCRIPTASE ZINC-BINDING DOMAIN-CONTAINING PROTEIN-RELATED-RELATED"/>
    <property type="match status" value="1"/>
</dbReference>
<dbReference type="Gene3D" id="3.60.10.10">
    <property type="entry name" value="Endonuclease/exonuclease/phosphatase"/>
    <property type="match status" value="1"/>
</dbReference>
<dbReference type="OrthoDB" id="1113909at2759"/>
<dbReference type="GO" id="GO:0003824">
    <property type="term" value="F:catalytic activity"/>
    <property type="evidence" value="ECO:0007669"/>
    <property type="project" value="InterPro"/>
</dbReference>
<sequence>MIKILFWNCRGIANLDTSNILIDLMKNSFPDLLCIVEPKVKPDENKLYRKNFFSMEREVIFFDNGVSYPNIWVLWRKGLTKPVVLACSRQHITVLFENVMISCIHANCSYIRRRELWRDLAVIGASNLPWIVVGDFNVVLRAGEKKGGRGVRWRAVEEFQDFVNGSCLFEANSSGSEYTWCNGQMGNNRILCKLYRMLCNQAWSSLFPGWKYKVVAENWKQPIVGDPLFLISSKLRCLKSRLKEWNTSVFGQNKHHIQVLSARVDALQQHLDSEIDNNDIAWELTQANQLLTTAANYDEELWKQKARVNWLHSGDRNTAYFHALACIKQNKSLIYSLQTKDGRLLEEQDEIKAHIESSGQIFSSEKSKLFLGAMSNTKKQRVKAILGFDEGCLPTTYLGIPLVQGRVTRTLLRPLVEKIKRRATGWAGSLLSLQGRVVLVQSVLSSISIYSMGIYKWPASLIKEGERILHNFFWSGEPDSRKACIVAWDKVCKPFKEVGINLRRLKAINQSLMMKLSWNFLNPTDGWSEFMRAKFISKSGDFSRITKGSSIWAGVRGAIEDVRAHSGWVIGDEASINLWRDNWCSSLSLKDWINDDHIPWNDLHAKLSSIIVEGRWAIPENFSCCFKD</sequence>
<comment type="caution">
    <text evidence="2">The sequence shown here is derived from an EMBL/GenBank/DDBJ whole genome shotgun (WGS) entry which is preliminary data.</text>
</comment>
<reference evidence="2 3" key="1">
    <citation type="journal article" date="2020" name="IScience">
        <title>Genome Sequencing of the Endangered Kingdonia uniflora (Circaeasteraceae, Ranunculales) Reveals Potential Mechanisms of Evolutionary Specialization.</title>
        <authorList>
            <person name="Sun Y."/>
            <person name="Deng T."/>
            <person name="Zhang A."/>
            <person name="Moore M.J."/>
            <person name="Landis J.B."/>
            <person name="Lin N."/>
            <person name="Zhang H."/>
            <person name="Zhang X."/>
            <person name="Huang J."/>
            <person name="Zhang X."/>
            <person name="Sun H."/>
            <person name="Wang H."/>
        </authorList>
    </citation>
    <scope>NUCLEOTIDE SEQUENCE [LARGE SCALE GENOMIC DNA]</scope>
    <source>
        <strain evidence="2">TB1705</strain>
        <tissue evidence="2">Leaf</tissue>
    </source>
</reference>